<dbReference type="AlphaFoldDB" id="A0A2J5HW81"/>
<dbReference type="Proteomes" id="UP000235023">
    <property type="component" value="Unassembled WGS sequence"/>
</dbReference>
<name>A0A2J5HW81_9EURO</name>
<reference evidence="2" key="1">
    <citation type="submission" date="2017-12" db="EMBL/GenBank/DDBJ databases">
        <authorList>
            <consortium name="DOE Joint Genome Institute"/>
            <person name="Mondo S.J."/>
            <person name="Kjaerbolling I."/>
            <person name="Vesth T.C."/>
            <person name="Frisvad J.C."/>
            <person name="Nybo J.L."/>
            <person name="Theobald S."/>
            <person name="Kuo A."/>
            <person name="Bowyer P."/>
            <person name="Matsuda Y."/>
            <person name="Lyhne E.K."/>
            <person name="Kogle M.E."/>
            <person name="Clum A."/>
            <person name="Lipzen A."/>
            <person name="Salamov A."/>
            <person name="Ngan C.Y."/>
            <person name="Daum C."/>
            <person name="Chiniquy J."/>
            <person name="Barry K."/>
            <person name="LaButti K."/>
            <person name="Haridas S."/>
            <person name="Simmons B.A."/>
            <person name="Magnuson J.K."/>
            <person name="Mortensen U.H."/>
            <person name="Larsen T.O."/>
            <person name="Grigoriev I.V."/>
            <person name="Baker S.E."/>
            <person name="Andersen M.R."/>
            <person name="Nordberg H.P."/>
            <person name="Cantor M.N."/>
            <person name="Hua S.X."/>
        </authorList>
    </citation>
    <scope>NUCLEOTIDE SEQUENCE [LARGE SCALE GENOMIC DNA]</scope>
    <source>
        <strain evidence="2">IBT 19404</strain>
    </source>
</reference>
<evidence type="ECO:0000313" key="1">
    <source>
        <dbReference type="EMBL" id="PLN81470.1"/>
    </source>
</evidence>
<evidence type="ECO:0000313" key="2">
    <source>
        <dbReference type="Proteomes" id="UP000235023"/>
    </source>
</evidence>
<sequence length="114" mass="12924">MYYNLLSCLGILSPNIVNSLSHFIPSCLTDKVRPRYDSHSADNNHHTLLSRSRLPSEYFLVACTAVYWHYTVINEDDASMASRVGMFNLKLVVHATNLQVPELDVPSDCPTYFT</sequence>
<accession>A0A2J5HW81</accession>
<protein>
    <submittedName>
        <fullName evidence="1">Uncharacterized protein</fullName>
    </submittedName>
</protein>
<dbReference type="EMBL" id="KZ559536">
    <property type="protein sequence ID" value="PLN81470.1"/>
    <property type="molecule type" value="Genomic_DNA"/>
</dbReference>
<organism evidence="1 2">
    <name type="scientific">Aspergillus taichungensis</name>
    <dbReference type="NCBI Taxonomy" id="482145"/>
    <lineage>
        <taxon>Eukaryota</taxon>
        <taxon>Fungi</taxon>
        <taxon>Dikarya</taxon>
        <taxon>Ascomycota</taxon>
        <taxon>Pezizomycotina</taxon>
        <taxon>Eurotiomycetes</taxon>
        <taxon>Eurotiomycetidae</taxon>
        <taxon>Eurotiales</taxon>
        <taxon>Aspergillaceae</taxon>
        <taxon>Aspergillus</taxon>
        <taxon>Aspergillus subgen. Circumdati</taxon>
    </lineage>
</organism>
<proteinExistence type="predicted"/>
<keyword evidence="2" id="KW-1185">Reference proteome</keyword>
<gene>
    <name evidence="1" type="ORF">BDW42DRAFT_168733</name>
</gene>